<feature type="non-terminal residue" evidence="2">
    <location>
        <position position="70"/>
    </location>
</feature>
<comment type="caution">
    <text evidence="2">The sequence shown here is derived from an EMBL/GenBank/DDBJ whole genome shotgun (WGS) entry which is preliminary data.</text>
</comment>
<accession>A0A9N9NRH2</accession>
<reference evidence="2" key="1">
    <citation type="submission" date="2021-06" db="EMBL/GenBank/DDBJ databases">
        <authorList>
            <person name="Kallberg Y."/>
            <person name="Tangrot J."/>
            <person name="Rosling A."/>
        </authorList>
    </citation>
    <scope>NUCLEOTIDE SEQUENCE</scope>
    <source>
        <strain evidence="2">MA453B</strain>
    </source>
</reference>
<organism evidence="2 3">
    <name type="scientific">Dentiscutata erythropus</name>
    <dbReference type="NCBI Taxonomy" id="1348616"/>
    <lineage>
        <taxon>Eukaryota</taxon>
        <taxon>Fungi</taxon>
        <taxon>Fungi incertae sedis</taxon>
        <taxon>Mucoromycota</taxon>
        <taxon>Glomeromycotina</taxon>
        <taxon>Glomeromycetes</taxon>
        <taxon>Diversisporales</taxon>
        <taxon>Gigasporaceae</taxon>
        <taxon>Dentiscutata</taxon>
    </lineage>
</organism>
<feature type="compositionally biased region" description="Basic residues" evidence="1">
    <location>
        <begin position="36"/>
        <end position="47"/>
    </location>
</feature>
<evidence type="ECO:0000313" key="2">
    <source>
        <dbReference type="EMBL" id="CAG8756991.1"/>
    </source>
</evidence>
<name>A0A9N9NRH2_9GLOM</name>
<proteinExistence type="predicted"/>
<protein>
    <submittedName>
        <fullName evidence="2">1733_t:CDS:1</fullName>
    </submittedName>
</protein>
<gene>
    <name evidence="2" type="ORF">DERYTH_LOCUS17438</name>
</gene>
<dbReference type="EMBL" id="CAJVPY010016436">
    <property type="protein sequence ID" value="CAG8756991.1"/>
    <property type="molecule type" value="Genomic_DNA"/>
</dbReference>
<sequence length="70" mass="8099">MDDIGVSLQKLGVRKYENGQQTWMILNGPEEPENKKAKHSLSKKKKSSGQLKVEIRWERKELIDAVNHIL</sequence>
<feature type="region of interest" description="Disordered" evidence="1">
    <location>
        <begin position="27"/>
        <end position="47"/>
    </location>
</feature>
<evidence type="ECO:0000313" key="3">
    <source>
        <dbReference type="Proteomes" id="UP000789405"/>
    </source>
</evidence>
<keyword evidence="3" id="KW-1185">Reference proteome</keyword>
<dbReference type="AlphaFoldDB" id="A0A9N9NRH2"/>
<dbReference type="Proteomes" id="UP000789405">
    <property type="component" value="Unassembled WGS sequence"/>
</dbReference>
<evidence type="ECO:0000256" key="1">
    <source>
        <dbReference type="SAM" id="MobiDB-lite"/>
    </source>
</evidence>